<dbReference type="Proteomes" id="UP000176204">
    <property type="component" value="Chromosome I"/>
</dbReference>
<organism evidence="3 4">
    <name type="scientific">Akkermansia glycaniphila</name>
    <dbReference type="NCBI Taxonomy" id="1679444"/>
    <lineage>
        <taxon>Bacteria</taxon>
        <taxon>Pseudomonadati</taxon>
        <taxon>Verrucomicrobiota</taxon>
        <taxon>Verrucomicrobiia</taxon>
        <taxon>Verrucomicrobiales</taxon>
        <taxon>Akkermansiaceae</taxon>
        <taxon>Akkermansia</taxon>
    </lineage>
</organism>
<protein>
    <submittedName>
        <fullName evidence="3">Uncharacterized protein</fullName>
    </submittedName>
</protein>
<evidence type="ECO:0000256" key="2">
    <source>
        <dbReference type="SAM" id="SignalP"/>
    </source>
</evidence>
<feature type="signal peptide" evidence="2">
    <location>
        <begin position="1"/>
        <end position="17"/>
    </location>
</feature>
<keyword evidence="2" id="KW-0732">Signal</keyword>
<gene>
    <name evidence="3" type="ORF">PYTT_2140</name>
</gene>
<dbReference type="AlphaFoldDB" id="A0A1C7PC21"/>
<sequence length="318" mass="34092">MNLGAPSLLPFSCAAFAGAVLVCPAAGQAAAAEAPSAIIGRILALVKEELKLVRSIKDEASAKAAAPRIAEIEKQCMELDAQMEALFSQPLSADEEKKFLKTSEQLFDLMGEFPKELSRLDAVKFHGSEDLKKALSLNAEANGEESLLPVSEEDAPLATPQPMTAEQEAAELARMAKLAKPDREFVQIIKGIRDEASYEAAQPALEKLANEYAKLLPAPEIDNSYFNDTASEAFRKVYDPVSKELALIHAEFERIAALDDETEALLAESKTYDLLLRTHDLWFGVDSFGPEDAPSAPASGETAPVSSGDTGKPATPAS</sequence>
<dbReference type="RefSeq" id="WP_067775179.1">
    <property type="nucleotide sequence ID" value="NZ_LIGX01000021.1"/>
</dbReference>
<keyword evidence="4" id="KW-1185">Reference proteome</keyword>
<feature type="region of interest" description="Disordered" evidence="1">
    <location>
        <begin position="291"/>
        <end position="318"/>
    </location>
</feature>
<dbReference type="KEGG" id="agl:PYTT_2140"/>
<dbReference type="EMBL" id="LT629973">
    <property type="protein sequence ID" value="SEH96516.1"/>
    <property type="molecule type" value="Genomic_DNA"/>
</dbReference>
<feature type="chain" id="PRO_5014266527" evidence="2">
    <location>
        <begin position="18"/>
        <end position="318"/>
    </location>
</feature>
<reference evidence="4" key="1">
    <citation type="submission" date="2016-09" db="EMBL/GenBank/DDBJ databases">
        <authorList>
            <person name="Koehorst J."/>
        </authorList>
    </citation>
    <scope>NUCLEOTIDE SEQUENCE [LARGE SCALE GENOMIC DNA]</scope>
</reference>
<dbReference type="STRING" id="1679444.PYTT_2140"/>
<evidence type="ECO:0000313" key="3">
    <source>
        <dbReference type="EMBL" id="SEH96516.1"/>
    </source>
</evidence>
<accession>A0A1C7PC21</accession>
<name>A0A1C7PC21_9BACT</name>
<proteinExistence type="predicted"/>
<evidence type="ECO:0000313" key="4">
    <source>
        <dbReference type="Proteomes" id="UP000176204"/>
    </source>
</evidence>
<evidence type="ECO:0000256" key="1">
    <source>
        <dbReference type="SAM" id="MobiDB-lite"/>
    </source>
</evidence>